<keyword evidence="3" id="KW-1185">Reference proteome</keyword>
<dbReference type="EMBL" id="JAJAUY010000028">
    <property type="protein sequence ID" value="MCB5179796.1"/>
    <property type="molecule type" value="Genomic_DNA"/>
</dbReference>
<name>A0ABS8B5D1_9ACTN</name>
<dbReference type="Proteomes" id="UP001199054">
    <property type="component" value="Unassembled WGS sequence"/>
</dbReference>
<accession>A0ABS8B5D1</accession>
<keyword evidence="1" id="KW-0812">Transmembrane</keyword>
<dbReference type="InterPro" id="IPR021401">
    <property type="entry name" value="DUF3040"/>
</dbReference>
<keyword evidence="1" id="KW-1133">Transmembrane helix</keyword>
<evidence type="ECO:0000313" key="2">
    <source>
        <dbReference type="EMBL" id="MCB5179796.1"/>
    </source>
</evidence>
<reference evidence="2 3" key="1">
    <citation type="submission" date="2021-10" db="EMBL/GenBank/DDBJ databases">
        <title>Streptomyces sp. strain SMC 277, a novel streptomycete isolated from soil.</title>
        <authorList>
            <person name="Chanama M."/>
        </authorList>
    </citation>
    <scope>NUCLEOTIDE SEQUENCE [LARGE SCALE GENOMIC DNA]</scope>
    <source>
        <strain evidence="2 3">SMC 277</strain>
    </source>
</reference>
<keyword evidence="1" id="KW-0472">Membrane</keyword>
<comment type="caution">
    <text evidence="2">The sequence shown here is derived from an EMBL/GenBank/DDBJ whole genome shotgun (WGS) entry which is preliminary data.</text>
</comment>
<evidence type="ECO:0000313" key="3">
    <source>
        <dbReference type="Proteomes" id="UP001199054"/>
    </source>
</evidence>
<gene>
    <name evidence="2" type="ORF">LG632_10430</name>
</gene>
<evidence type="ECO:0000256" key="1">
    <source>
        <dbReference type="SAM" id="Phobius"/>
    </source>
</evidence>
<feature type="transmembrane region" description="Helical" evidence="1">
    <location>
        <begin position="54"/>
        <end position="75"/>
    </location>
</feature>
<sequence length="128" mass="13984">MMMEGRELSPRERQILAEIERTLEADALLARRLRTMRRGVRPWAGPAAALRGHLLAVLAWLAGLTSLVLFVPAAATSSPPLIWGFAGAWVLTLVCVLRLGWRACRRRAALRGPDGPDARDGPDGPLLQ</sequence>
<dbReference type="RefSeq" id="WP_226726630.1">
    <property type="nucleotide sequence ID" value="NZ_JAJAUY010000028.1"/>
</dbReference>
<organism evidence="2 3">
    <name type="scientific">Streptomyces antimicrobicus</name>
    <dbReference type="NCBI Taxonomy" id="2883108"/>
    <lineage>
        <taxon>Bacteria</taxon>
        <taxon>Bacillati</taxon>
        <taxon>Actinomycetota</taxon>
        <taxon>Actinomycetes</taxon>
        <taxon>Kitasatosporales</taxon>
        <taxon>Streptomycetaceae</taxon>
        <taxon>Streptomyces</taxon>
    </lineage>
</organism>
<feature type="transmembrane region" description="Helical" evidence="1">
    <location>
        <begin position="81"/>
        <end position="101"/>
    </location>
</feature>
<dbReference type="Pfam" id="PF11239">
    <property type="entry name" value="DUF3040"/>
    <property type="match status" value="1"/>
</dbReference>
<protein>
    <submittedName>
        <fullName evidence="2">DUF3040 domain-containing protein</fullName>
    </submittedName>
</protein>
<proteinExistence type="predicted"/>